<dbReference type="AlphaFoldDB" id="A0A9P8JKY6"/>
<feature type="non-terminal residue" evidence="2">
    <location>
        <position position="87"/>
    </location>
</feature>
<dbReference type="EMBL" id="JAHFXS010005074">
    <property type="protein sequence ID" value="KAG9942844.1"/>
    <property type="molecule type" value="Genomic_DNA"/>
</dbReference>
<dbReference type="Proteomes" id="UP000729357">
    <property type="component" value="Unassembled WGS sequence"/>
</dbReference>
<feature type="signal peptide" evidence="1">
    <location>
        <begin position="1"/>
        <end position="19"/>
    </location>
</feature>
<reference evidence="2" key="2">
    <citation type="submission" date="2021-08" db="EMBL/GenBank/DDBJ databases">
        <authorList>
            <person name="Gostincar C."/>
            <person name="Sun X."/>
            <person name="Song Z."/>
            <person name="Gunde-Cimerman N."/>
        </authorList>
    </citation>
    <scope>NUCLEOTIDE SEQUENCE</scope>
    <source>
        <strain evidence="2">EXF-9298</strain>
    </source>
</reference>
<keyword evidence="1" id="KW-0732">Signal</keyword>
<sequence>MRFLTSLSVGVALASAVTGLVTPYTNTSTGLGDFPSLINVTTEDLATALEAGRFTSVDLVKAYSARIMEMNSTLRMVTEINPDALAI</sequence>
<reference evidence="2" key="1">
    <citation type="journal article" date="2021" name="J Fungi (Basel)">
        <title>Virulence traits and population genomics of the black yeast Aureobasidium melanogenum.</title>
        <authorList>
            <person name="Cernosa A."/>
            <person name="Sun X."/>
            <person name="Gostincar C."/>
            <person name="Fang C."/>
            <person name="Gunde-Cimerman N."/>
            <person name="Song Z."/>
        </authorList>
    </citation>
    <scope>NUCLEOTIDE SEQUENCE</scope>
    <source>
        <strain evidence="2">EXF-9298</strain>
    </source>
</reference>
<evidence type="ECO:0000256" key="1">
    <source>
        <dbReference type="SAM" id="SignalP"/>
    </source>
</evidence>
<evidence type="ECO:0000313" key="2">
    <source>
        <dbReference type="EMBL" id="KAG9942844.1"/>
    </source>
</evidence>
<accession>A0A9P8JKY6</accession>
<keyword evidence="3" id="KW-1185">Reference proteome</keyword>
<evidence type="ECO:0000313" key="3">
    <source>
        <dbReference type="Proteomes" id="UP000729357"/>
    </source>
</evidence>
<organism evidence="2 3">
    <name type="scientific">Aureobasidium melanogenum</name>
    <name type="common">Aureobasidium pullulans var. melanogenum</name>
    <dbReference type="NCBI Taxonomy" id="46634"/>
    <lineage>
        <taxon>Eukaryota</taxon>
        <taxon>Fungi</taxon>
        <taxon>Dikarya</taxon>
        <taxon>Ascomycota</taxon>
        <taxon>Pezizomycotina</taxon>
        <taxon>Dothideomycetes</taxon>
        <taxon>Dothideomycetidae</taxon>
        <taxon>Dothideales</taxon>
        <taxon>Saccotheciaceae</taxon>
        <taxon>Aureobasidium</taxon>
    </lineage>
</organism>
<name>A0A9P8JKY6_AURME</name>
<protein>
    <submittedName>
        <fullName evidence="2">Uncharacterized protein</fullName>
    </submittedName>
</protein>
<dbReference type="SUPFAM" id="SSF75304">
    <property type="entry name" value="Amidase signature (AS) enzymes"/>
    <property type="match status" value="1"/>
</dbReference>
<feature type="chain" id="PRO_5040124883" evidence="1">
    <location>
        <begin position="20"/>
        <end position="87"/>
    </location>
</feature>
<gene>
    <name evidence="2" type="ORF">KCU98_g18674</name>
</gene>
<comment type="caution">
    <text evidence="2">The sequence shown here is derived from an EMBL/GenBank/DDBJ whole genome shotgun (WGS) entry which is preliminary data.</text>
</comment>
<dbReference type="InterPro" id="IPR036928">
    <property type="entry name" value="AS_sf"/>
</dbReference>
<proteinExistence type="predicted"/>
<dbReference type="Gene3D" id="3.90.1300.10">
    <property type="entry name" value="Amidase signature (AS) domain"/>
    <property type="match status" value="1"/>
</dbReference>